<dbReference type="Pfam" id="PF13472">
    <property type="entry name" value="Lipase_GDSL_2"/>
    <property type="match status" value="1"/>
</dbReference>
<dbReference type="CDD" id="cd00229">
    <property type="entry name" value="SGNH_hydrolase"/>
    <property type="match status" value="1"/>
</dbReference>
<keyword evidence="1" id="KW-0732">Signal</keyword>
<dbReference type="InterPro" id="IPR036514">
    <property type="entry name" value="SGNH_hydro_sf"/>
</dbReference>
<feature type="chain" id="PRO_5038795619" evidence="1">
    <location>
        <begin position="24"/>
        <end position="300"/>
    </location>
</feature>
<dbReference type="InterPro" id="IPR051532">
    <property type="entry name" value="Ester_Hydrolysis_Enzymes"/>
</dbReference>
<reference evidence="4" key="1">
    <citation type="submission" date="2017-01" db="EMBL/GenBank/DDBJ databases">
        <authorList>
            <person name="Varghese N."/>
            <person name="Submissions S."/>
        </authorList>
    </citation>
    <scope>NUCLEOTIDE SEQUENCE [LARGE SCALE GENOMIC DNA]</scope>
    <source>
        <strain evidence="4">DSM 16176</strain>
    </source>
</reference>
<dbReference type="InterPro" id="IPR013830">
    <property type="entry name" value="SGNH_hydro"/>
</dbReference>
<dbReference type="PANTHER" id="PTHR30383">
    <property type="entry name" value="THIOESTERASE 1/PROTEASE 1/LYSOPHOSPHOLIPASE L1"/>
    <property type="match status" value="1"/>
</dbReference>
<dbReference type="Gene3D" id="3.40.50.1110">
    <property type="entry name" value="SGNH hydrolase"/>
    <property type="match status" value="1"/>
</dbReference>
<evidence type="ECO:0000256" key="1">
    <source>
        <dbReference type="SAM" id="SignalP"/>
    </source>
</evidence>
<feature type="domain" description="SGNH hydrolase-type esterase" evidence="2">
    <location>
        <begin position="56"/>
        <end position="260"/>
    </location>
</feature>
<accession>A0A1N7M3S9</accession>
<evidence type="ECO:0000313" key="4">
    <source>
        <dbReference type="Proteomes" id="UP000186156"/>
    </source>
</evidence>
<dbReference type="PANTHER" id="PTHR30383:SF5">
    <property type="entry name" value="SGNH HYDROLASE-TYPE ESTERASE DOMAIN-CONTAINING PROTEIN"/>
    <property type="match status" value="1"/>
</dbReference>
<proteinExistence type="predicted"/>
<sequence length="300" mass="31482">MLPLGPWLTALCAAGCVAHLALSSPVANDIHDVQRSERTAAVGAASDERAPGLLVALGDSITYGYHLGNPRQPSPYAFPYLMAKQEGLHALDLGVPGWTSADLLHALETDRAMQADVAQAQVITVDIGSNDLLLPALAMLPAGADWARVTPTTAQAKQLSSELAAGIQDVQKNLASILRMLHQDNPRATVIVYDLYNPFPASDKWLHQTAEAAIVAANAAIAADALPAGDPVADAYDALTQPSQDILPHDVHPTVLGQRLLAEAGEQALAMAPMVKAAATPQGRNSLLQWLGDQLASGAW</sequence>
<dbReference type="Proteomes" id="UP000186156">
    <property type="component" value="Unassembled WGS sequence"/>
</dbReference>
<dbReference type="OrthoDB" id="2596050at2"/>
<gene>
    <name evidence="3" type="ORF">SAMN05421799_104202</name>
</gene>
<evidence type="ECO:0000259" key="2">
    <source>
        <dbReference type="Pfam" id="PF13472"/>
    </source>
</evidence>
<dbReference type="GO" id="GO:0004622">
    <property type="term" value="F:phosphatidylcholine lysophospholipase activity"/>
    <property type="evidence" value="ECO:0007669"/>
    <property type="project" value="TreeGrafter"/>
</dbReference>
<keyword evidence="4" id="KW-1185">Reference proteome</keyword>
<dbReference type="AlphaFoldDB" id="A0A1N7M3S9"/>
<dbReference type="SUPFAM" id="SSF52266">
    <property type="entry name" value="SGNH hydrolase"/>
    <property type="match status" value="1"/>
</dbReference>
<evidence type="ECO:0000313" key="3">
    <source>
        <dbReference type="EMBL" id="SIS80702.1"/>
    </source>
</evidence>
<dbReference type="EMBL" id="FTOO01000004">
    <property type="protein sequence ID" value="SIS80702.1"/>
    <property type="molecule type" value="Genomic_DNA"/>
</dbReference>
<dbReference type="STRING" id="252246.SAMN05421799_104202"/>
<name>A0A1N7M3S9_9BACL</name>
<organism evidence="3 4">
    <name type="scientific">Alicyclobacillus vulcanalis</name>
    <dbReference type="NCBI Taxonomy" id="252246"/>
    <lineage>
        <taxon>Bacteria</taxon>
        <taxon>Bacillati</taxon>
        <taxon>Bacillota</taxon>
        <taxon>Bacilli</taxon>
        <taxon>Bacillales</taxon>
        <taxon>Alicyclobacillaceae</taxon>
        <taxon>Alicyclobacillus</taxon>
    </lineage>
</organism>
<protein>
    <submittedName>
        <fullName evidence="3">Lysophospholipase L1</fullName>
    </submittedName>
</protein>
<feature type="signal peptide" evidence="1">
    <location>
        <begin position="1"/>
        <end position="23"/>
    </location>
</feature>